<evidence type="ECO:0000259" key="4">
    <source>
        <dbReference type="Pfam" id="PF03629"/>
    </source>
</evidence>
<evidence type="ECO:0000256" key="1">
    <source>
        <dbReference type="ARBA" id="ARBA00022801"/>
    </source>
</evidence>
<dbReference type="PANTHER" id="PTHR22901">
    <property type="entry name" value="SIALATE O-ACETYLESTERASE"/>
    <property type="match status" value="1"/>
</dbReference>
<sequence>MTRFRFVRVALLLAAGLAATVAHAVELPRIFADGMVLQRGQPIQVWGRAGAGARIEVTLDGDRVRARADADGAWRVELPAREAGGPFTLRIDDGRAARELRDVLVGDVWLASGQSNMEWPISQSADAEAEIARATDPLIRHFKVPKSWSGEPQWQLAGGDWVASSPDVAGQFSAVAHFFARELRDSTGVPIGIVDSSWGGSRIEAWMDAPALGLDPAAAAMAARRAREADERALQETRRRLSAWSDAADDSGWEAADFDASDWVAIPVPGLWESNGWVGLDGVAWYRTTFTLDAAEAKAGVLLGVGRVDDSDVTYVNGQRVGATTQQYNLVREYAVPASALRAGVNQIAVRVTDTGGGGGIHGAGSELFVQPVGGTRRALDGAWTFRVANAVVSAVDDNKNQFGTLLYNAMIHPLQPYGIRGVIWYQGESNAAPVEQAMRYRELFPALIGQWRAQWQAPALPFLWVQLAAFGTAADTVADGVVQASPWAVLRESQSATLSLPATAQVVAIDVGDVADIHPRNKQDVGKRLALAARHVAYGESLVHTGPVFAGARFENGAATVVFEADSGPLAARGGGDAVQGFVLAGADGVFHAADAVLDGDRVIVRSRRVAKPVAVRYAWSDNPASADLVNEAGLPASPFRSDDW</sequence>
<evidence type="ECO:0000256" key="2">
    <source>
        <dbReference type="ARBA" id="ARBA00023295"/>
    </source>
</evidence>
<gene>
    <name evidence="6" type="ORF">FKV23_14940</name>
</gene>
<dbReference type="AlphaFoldDB" id="A0A514BV17"/>
<dbReference type="SUPFAM" id="SSF52266">
    <property type="entry name" value="SGNH hydrolase"/>
    <property type="match status" value="1"/>
</dbReference>
<organism evidence="6 7">
    <name type="scientific">Marilutibacter alkalisoli</name>
    <dbReference type="NCBI Taxonomy" id="2591633"/>
    <lineage>
        <taxon>Bacteria</taxon>
        <taxon>Pseudomonadati</taxon>
        <taxon>Pseudomonadota</taxon>
        <taxon>Gammaproteobacteria</taxon>
        <taxon>Lysobacterales</taxon>
        <taxon>Lysobacteraceae</taxon>
        <taxon>Marilutibacter</taxon>
    </lineage>
</organism>
<keyword evidence="3" id="KW-0732">Signal</keyword>
<dbReference type="OrthoDB" id="9795554at2"/>
<dbReference type="InterPro" id="IPR039329">
    <property type="entry name" value="SIAE"/>
</dbReference>
<dbReference type="InterPro" id="IPR013783">
    <property type="entry name" value="Ig-like_fold"/>
</dbReference>
<dbReference type="Gene3D" id="2.60.40.10">
    <property type="entry name" value="Immunoglobulins"/>
    <property type="match status" value="1"/>
</dbReference>
<feature type="domain" description="Beta-galactosidase jelly roll" evidence="5">
    <location>
        <begin position="249"/>
        <end position="356"/>
    </location>
</feature>
<dbReference type="InterPro" id="IPR036514">
    <property type="entry name" value="SGNH_hydro_sf"/>
</dbReference>
<dbReference type="InterPro" id="IPR005181">
    <property type="entry name" value="SASA"/>
</dbReference>
<evidence type="ECO:0000313" key="6">
    <source>
        <dbReference type="EMBL" id="QDH71244.1"/>
    </source>
</evidence>
<dbReference type="GO" id="GO:0005975">
    <property type="term" value="P:carbohydrate metabolic process"/>
    <property type="evidence" value="ECO:0007669"/>
    <property type="project" value="TreeGrafter"/>
</dbReference>
<keyword evidence="2" id="KW-0326">Glycosidase</keyword>
<keyword evidence="7" id="KW-1185">Reference proteome</keyword>
<evidence type="ECO:0000259" key="5">
    <source>
        <dbReference type="Pfam" id="PF13364"/>
    </source>
</evidence>
<dbReference type="KEGG" id="lyj:FKV23_14940"/>
<dbReference type="Gene3D" id="3.40.50.1110">
    <property type="entry name" value="SGNH hydrolase"/>
    <property type="match status" value="2"/>
</dbReference>
<dbReference type="InterPro" id="IPR025300">
    <property type="entry name" value="BetaGal_jelly_roll_dom"/>
</dbReference>
<accession>A0A514BV17</accession>
<dbReference type="Pfam" id="PF03629">
    <property type="entry name" value="SASA"/>
    <property type="match status" value="2"/>
</dbReference>
<proteinExistence type="predicted"/>
<feature type="chain" id="PRO_5021706266" evidence="3">
    <location>
        <begin position="25"/>
        <end position="646"/>
    </location>
</feature>
<protein>
    <submittedName>
        <fullName evidence="6">9-O-acetylesterase</fullName>
    </submittedName>
</protein>
<dbReference type="GO" id="GO:0001681">
    <property type="term" value="F:sialate O-acetylesterase activity"/>
    <property type="evidence" value="ECO:0007669"/>
    <property type="project" value="InterPro"/>
</dbReference>
<reference evidence="6 7" key="1">
    <citation type="submission" date="2019-06" db="EMBL/GenBank/DDBJ databases">
        <title>Lysobacter alkalisoli sp. nov. isolated from saline-alkali soil.</title>
        <authorList>
            <person name="Sun J.-Q."/>
            <person name="Xu L."/>
        </authorList>
    </citation>
    <scope>NUCLEOTIDE SEQUENCE [LARGE SCALE GENOMIC DNA]</scope>
    <source>
        <strain evidence="6 7">SJ-36</strain>
    </source>
</reference>
<feature type="domain" description="Sialate O-acetylesterase" evidence="4">
    <location>
        <begin position="106"/>
        <end position="208"/>
    </location>
</feature>
<evidence type="ECO:0000256" key="3">
    <source>
        <dbReference type="SAM" id="SignalP"/>
    </source>
</evidence>
<dbReference type="SUPFAM" id="SSF49785">
    <property type="entry name" value="Galactose-binding domain-like"/>
    <property type="match status" value="1"/>
</dbReference>
<dbReference type="InterPro" id="IPR008979">
    <property type="entry name" value="Galactose-bd-like_sf"/>
</dbReference>
<dbReference type="Pfam" id="PF13364">
    <property type="entry name" value="BetaGal_ABD2"/>
    <property type="match status" value="1"/>
</dbReference>
<dbReference type="EMBL" id="CP041242">
    <property type="protein sequence ID" value="QDH71244.1"/>
    <property type="molecule type" value="Genomic_DNA"/>
</dbReference>
<dbReference type="RefSeq" id="WP_141624576.1">
    <property type="nucleotide sequence ID" value="NZ_CP041242.1"/>
</dbReference>
<feature type="signal peptide" evidence="3">
    <location>
        <begin position="1"/>
        <end position="24"/>
    </location>
</feature>
<name>A0A514BV17_9GAMM</name>
<feature type="domain" description="Sialate O-acetylesterase" evidence="4">
    <location>
        <begin position="404"/>
        <end position="533"/>
    </location>
</feature>
<dbReference type="GO" id="GO:0004553">
    <property type="term" value="F:hydrolase activity, hydrolyzing O-glycosyl compounds"/>
    <property type="evidence" value="ECO:0007669"/>
    <property type="project" value="UniProtKB-ARBA"/>
</dbReference>
<keyword evidence="1" id="KW-0378">Hydrolase</keyword>
<dbReference type="PANTHER" id="PTHR22901:SF0">
    <property type="entry name" value="SIALATE O-ACETYLESTERASE"/>
    <property type="match status" value="1"/>
</dbReference>
<dbReference type="Proteomes" id="UP000317199">
    <property type="component" value="Chromosome"/>
</dbReference>
<evidence type="ECO:0000313" key="7">
    <source>
        <dbReference type="Proteomes" id="UP000317199"/>
    </source>
</evidence>